<dbReference type="PANTHER" id="PTHR14469:SF0">
    <property type="entry name" value="FAMILY WITH SEQUENCE SIMILARITY 113"/>
    <property type="match status" value="1"/>
</dbReference>
<dbReference type="Proteomes" id="UP000515163">
    <property type="component" value="Unplaced"/>
</dbReference>
<dbReference type="OrthoDB" id="9975373at2759"/>
<dbReference type="KEGG" id="aten:116293272"/>
<name>A0A6P8HNF2_ACTTE</name>
<dbReference type="RefSeq" id="XP_031556538.1">
    <property type="nucleotide sequence ID" value="XM_031700678.1"/>
</dbReference>
<sequence length="138" mass="15747">LTSKELKAKGEIDFLNDKLLQGGQLGEVKTGINYREVRQYDNGTSVVKFYFATRCYSDHLESVLNELKTMQPHAVIMNSCLWDLHRYGPRGPDSYHVNMKKLMVGLKKVIPSDAVFIWNATLPLDSKCKGGFLLPYYE</sequence>
<protein>
    <submittedName>
        <fullName evidence="3">PC-esterase domain-containing protein 1A-like</fullName>
    </submittedName>
</protein>
<reference evidence="3" key="1">
    <citation type="submission" date="2025-08" db="UniProtKB">
        <authorList>
            <consortium name="RefSeq"/>
        </authorList>
    </citation>
    <scope>IDENTIFICATION</scope>
    <source>
        <tissue evidence="3">Tentacle</tissue>
    </source>
</reference>
<comment type="similarity">
    <text evidence="1">Belongs to the PC-esterase family.</text>
</comment>
<evidence type="ECO:0000256" key="1">
    <source>
        <dbReference type="ARBA" id="ARBA00037957"/>
    </source>
</evidence>
<keyword evidence="2" id="KW-1185">Reference proteome</keyword>
<feature type="non-terminal residue" evidence="3">
    <location>
        <position position="1"/>
    </location>
</feature>
<dbReference type="AlphaFoldDB" id="A0A6P8HNF2"/>
<dbReference type="GeneID" id="116293272"/>
<evidence type="ECO:0000313" key="2">
    <source>
        <dbReference type="Proteomes" id="UP000515163"/>
    </source>
</evidence>
<proteinExistence type="inferred from homology"/>
<accession>A0A6P8HNF2</accession>
<evidence type="ECO:0000313" key="3">
    <source>
        <dbReference type="RefSeq" id="XP_031556538.1"/>
    </source>
</evidence>
<organism evidence="2 3">
    <name type="scientific">Actinia tenebrosa</name>
    <name type="common">Australian red waratah sea anemone</name>
    <dbReference type="NCBI Taxonomy" id="6105"/>
    <lineage>
        <taxon>Eukaryota</taxon>
        <taxon>Metazoa</taxon>
        <taxon>Cnidaria</taxon>
        <taxon>Anthozoa</taxon>
        <taxon>Hexacorallia</taxon>
        <taxon>Actiniaria</taxon>
        <taxon>Actiniidae</taxon>
        <taxon>Actinia</taxon>
    </lineage>
</organism>
<feature type="non-terminal residue" evidence="3">
    <location>
        <position position="138"/>
    </location>
</feature>
<dbReference type="PANTHER" id="PTHR14469">
    <property type="entry name" value="SARCOMA ANTIGEN NY-SAR-23"/>
    <property type="match status" value="1"/>
</dbReference>
<dbReference type="InParanoid" id="A0A6P8HNF2"/>
<gene>
    <name evidence="3" type="primary">LOC116293272</name>
</gene>